<organism evidence="7 8">
    <name type="scientific">Ditylenchus dipsaci</name>
    <dbReference type="NCBI Taxonomy" id="166011"/>
    <lineage>
        <taxon>Eukaryota</taxon>
        <taxon>Metazoa</taxon>
        <taxon>Ecdysozoa</taxon>
        <taxon>Nematoda</taxon>
        <taxon>Chromadorea</taxon>
        <taxon>Rhabditida</taxon>
        <taxon>Tylenchina</taxon>
        <taxon>Tylenchomorpha</taxon>
        <taxon>Sphaerularioidea</taxon>
        <taxon>Anguinidae</taxon>
        <taxon>Anguininae</taxon>
        <taxon>Ditylenchus</taxon>
    </lineage>
</organism>
<protein>
    <submittedName>
        <fullName evidence="8">C2H2-type domain-containing protein</fullName>
    </submittedName>
</protein>
<keyword evidence="1" id="KW-0479">Metal-binding</keyword>
<feature type="domain" description="C2H2-type" evidence="6">
    <location>
        <begin position="48"/>
        <end position="76"/>
    </location>
</feature>
<evidence type="ECO:0000259" key="6">
    <source>
        <dbReference type="PROSITE" id="PS50157"/>
    </source>
</evidence>
<dbReference type="GO" id="GO:0008270">
    <property type="term" value="F:zinc ion binding"/>
    <property type="evidence" value="ECO:0007669"/>
    <property type="project" value="UniProtKB-KW"/>
</dbReference>
<sequence length="115" mass="14117">MANKQDLKDHHCDMTFICFECTPMRNFCDPYRLNHHRIRFHGGKNLEFKCKECTKKFSTPRKLRKHMKMKHYFSETYACYYCDELFTSEQNVTAHERNHMRLFCKEFVRLHLGEK</sequence>
<evidence type="ECO:0000313" key="7">
    <source>
        <dbReference type="Proteomes" id="UP000887574"/>
    </source>
</evidence>
<dbReference type="InterPro" id="IPR013087">
    <property type="entry name" value="Znf_C2H2_type"/>
</dbReference>
<keyword evidence="2" id="KW-0677">Repeat</keyword>
<evidence type="ECO:0000256" key="3">
    <source>
        <dbReference type="ARBA" id="ARBA00022771"/>
    </source>
</evidence>
<feature type="domain" description="C2H2-type" evidence="6">
    <location>
        <begin position="77"/>
        <end position="115"/>
    </location>
</feature>
<dbReference type="InterPro" id="IPR036236">
    <property type="entry name" value="Znf_C2H2_sf"/>
</dbReference>
<evidence type="ECO:0000313" key="8">
    <source>
        <dbReference type="WBParaSite" id="jg3265"/>
    </source>
</evidence>
<evidence type="ECO:0000256" key="4">
    <source>
        <dbReference type="ARBA" id="ARBA00022833"/>
    </source>
</evidence>
<dbReference type="Pfam" id="PF13912">
    <property type="entry name" value="zf-C2H2_6"/>
    <property type="match status" value="1"/>
</dbReference>
<keyword evidence="3 5" id="KW-0863">Zinc-finger</keyword>
<dbReference type="Proteomes" id="UP000887574">
    <property type="component" value="Unplaced"/>
</dbReference>
<keyword evidence="4" id="KW-0862">Zinc</keyword>
<reference evidence="8" key="1">
    <citation type="submission" date="2022-11" db="UniProtKB">
        <authorList>
            <consortium name="WormBaseParasite"/>
        </authorList>
    </citation>
    <scope>IDENTIFICATION</scope>
</reference>
<name>A0A915E8S1_9BILA</name>
<evidence type="ECO:0000256" key="5">
    <source>
        <dbReference type="PROSITE-ProRule" id="PRU00042"/>
    </source>
</evidence>
<dbReference type="Gene3D" id="3.30.160.60">
    <property type="entry name" value="Classic Zinc Finger"/>
    <property type="match status" value="1"/>
</dbReference>
<keyword evidence="7" id="KW-1185">Reference proteome</keyword>
<dbReference type="SUPFAM" id="SSF57667">
    <property type="entry name" value="beta-beta-alpha zinc fingers"/>
    <property type="match status" value="1"/>
</dbReference>
<dbReference type="SMART" id="SM00355">
    <property type="entry name" value="ZnF_C2H2"/>
    <property type="match status" value="3"/>
</dbReference>
<evidence type="ECO:0000256" key="1">
    <source>
        <dbReference type="ARBA" id="ARBA00022723"/>
    </source>
</evidence>
<dbReference type="PANTHER" id="PTHR24379:SF121">
    <property type="entry name" value="C2H2-TYPE DOMAIN-CONTAINING PROTEIN"/>
    <property type="match status" value="1"/>
</dbReference>
<dbReference type="PANTHER" id="PTHR24379">
    <property type="entry name" value="KRAB AND ZINC FINGER DOMAIN-CONTAINING"/>
    <property type="match status" value="1"/>
</dbReference>
<accession>A0A915E8S1</accession>
<dbReference type="WBParaSite" id="jg3265">
    <property type="protein sequence ID" value="jg3265"/>
    <property type="gene ID" value="jg3265"/>
</dbReference>
<evidence type="ECO:0000256" key="2">
    <source>
        <dbReference type="ARBA" id="ARBA00022737"/>
    </source>
</evidence>
<dbReference type="PROSITE" id="PS50157">
    <property type="entry name" value="ZINC_FINGER_C2H2_2"/>
    <property type="match status" value="2"/>
</dbReference>
<dbReference type="Pfam" id="PF00096">
    <property type="entry name" value="zf-C2H2"/>
    <property type="match status" value="1"/>
</dbReference>
<dbReference type="PROSITE" id="PS00028">
    <property type="entry name" value="ZINC_FINGER_C2H2_1"/>
    <property type="match status" value="2"/>
</dbReference>
<dbReference type="AlphaFoldDB" id="A0A915E8S1"/>
<proteinExistence type="predicted"/>